<comment type="similarity">
    <text evidence="1 2">Belongs to the CutC family.</text>
</comment>
<keyword evidence="2" id="KW-0963">Cytoplasm</keyword>
<dbReference type="GO" id="GO:0005507">
    <property type="term" value="F:copper ion binding"/>
    <property type="evidence" value="ECO:0007669"/>
    <property type="project" value="TreeGrafter"/>
</dbReference>
<name>A0A4R6TLQ7_9FLAO</name>
<dbReference type="Pfam" id="PF03932">
    <property type="entry name" value="CutC"/>
    <property type="match status" value="1"/>
</dbReference>
<dbReference type="PANTHER" id="PTHR12598:SF0">
    <property type="entry name" value="COPPER HOMEOSTASIS PROTEIN CUTC HOMOLOG"/>
    <property type="match status" value="1"/>
</dbReference>
<evidence type="ECO:0000313" key="4">
    <source>
        <dbReference type="Proteomes" id="UP000295468"/>
    </source>
</evidence>
<dbReference type="EMBL" id="SNYI01000001">
    <property type="protein sequence ID" value="TDQ32314.1"/>
    <property type="molecule type" value="Genomic_DNA"/>
</dbReference>
<evidence type="ECO:0000313" key="3">
    <source>
        <dbReference type="EMBL" id="TDQ32314.1"/>
    </source>
</evidence>
<dbReference type="AlphaFoldDB" id="A0A4R6TLQ7"/>
<gene>
    <name evidence="2" type="primary">cutC</name>
    <name evidence="3" type="ORF">CLV82_0138</name>
</gene>
<proteinExistence type="inferred from homology"/>
<dbReference type="Gene3D" id="3.20.20.380">
    <property type="entry name" value="Copper homeostasis (CutC) domain"/>
    <property type="match status" value="1"/>
</dbReference>
<dbReference type="OrthoDB" id="9815677at2"/>
<dbReference type="GO" id="GO:0005737">
    <property type="term" value="C:cytoplasm"/>
    <property type="evidence" value="ECO:0007669"/>
    <property type="project" value="UniProtKB-SubCell"/>
</dbReference>
<dbReference type="InterPro" id="IPR036822">
    <property type="entry name" value="CutC-like_dom_sf"/>
</dbReference>
<protein>
    <recommendedName>
        <fullName evidence="2">PF03932 family protein CutC</fullName>
    </recommendedName>
</protein>
<dbReference type="HAMAP" id="MF_00795">
    <property type="entry name" value="CutC"/>
    <property type="match status" value="1"/>
</dbReference>
<dbReference type="PANTHER" id="PTHR12598">
    <property type="entry name" value="COPPER HOMEOSTASIS PROTEIN CUTC"/>
    <property type="match status" value="1"/>
</dbReference>
<comment type="subcellular location">
    <subcellularLocation>
        <location evidence="2">Cytoplasm</location>
    </subcellularLocation>
</comment>
<dbReference type="RefSeq" id="WP_133642389.1">
    <property type="nucleotide sequence ID" value="NZ_SNYI01000001.1"/>
</dbReference>
<evidence type="ECO:0000256" key="1">
    <source>
        <dbReference type="ARBA" id="ARBA00007768"/>
    </source>
</evidence>
<comment type="caution">
    <text evidence="3">The sequence shown here is derived from an EMBL/GenBank/DDBJ whole genome shotgun (WGS) entry which is preliminary data.</text>
</comment>
<accession>A0A4R6TLQ7</accession>
<dbReference type="InterPro" id="IPR005627">
    <property type="entry name" value="CutC-like"/>
</dbReference>
<reference evidence="3 4" key="1">
    <citation type="submission" date="2019-03" db="EMBL/GenBank/DDBJ databases">
        <title>Genomic Encyclopedia of Archaeal and Bacterial Type Strains, Phase II (KMG-II): from individual species to whole genera.</title>
        <authorList>
            <person name="Goeker M."/>
        </authorList>
    </citation>
    <scope>NUCLEOTIDE SEQUENCE [LARGE SCALE GENOMIC DNA]</scope>
    <source>
        <strain evidence="3 4">DSM 18435</strain>
    </source>
</reference>
<dbReference type="Proteomes" id="UP000295468">
    <property type="component" value="Unassembled WGS sequence"/>
</dbReference>
<sequence length="240" mass="25751">MIVEVCANSISSALAAEQAGADRVELCSELGLGGITPSYGFLKTAVATLNISLHVLIRPRSGDFTYTSEEFDVMLADIALCKSLGVAGVVSGALLKDGSIDRLRTAMLIQQSEGMSFTFHRAFDWVPDPLASAEALDAMGVDCLLSSGQKRKAMEGIELLQQLKNRLSKVVVMPGGGVREEEARQLKSLGFRALHLSAVKQQRQLDNTPGVSMISPAMIGDEYVWQSDPEIISAVVHSVK</sequence>
<organism evidence="3 4">
    <name type="scientific">Zeaxanthinibacter enoshimensis</name>
    <dbReference type="NCBI Taxonomy" id="392009"/>
    <lineage>
        <taxon>Bacteria</taxon>
        <taxon>Pseudomonadati</taxon>
        <taxon>Bacteroidota</taxon>
        <taxon>Flavobacteriia</taxon>
        <taxon>Flavobacteriales</taxon>
        <taxon>Flavobacteriaceae</taxon>
        <taxon>Zeaxanthinibacter</taxon>
    </lineage>
</organism>
<keyword evidence="4" id="KW-1185">Reference proteome</keyword>
<comment type="caution">
    <text evidence="2">Once thought to be involved in copper homeostasis, experiments in E.coli have shown this is not the case.</text>
</comment>
<evidence type="ECO:0000256" key="2">
    <source>
        <dbReference type="HAMAP-Rule" id="MF_00795"/>
    </source>
</evidence>
<dbReference type="SUPFAM" id="SSF110395">
    <property type="entry name" value="CutC-like"/>
    <property type="match status" value="1"/>
</dbReference>